<gene>
    <name evidence="2" type="ORF">BO99DRAFT_195812</name>
</gene>
<dbReference type="Proteomes" id="UP000249829">
    <property type="component" value="Unassembled WGS sequence"/>
</dbReference>
<evidence type="ECO:0000313" key="3">
    <source>
        <dbReference type="Proteomes" id="UP000249829"/>
    </source>
</evidence>
<reference evidence="2 3" key="1">
    <citation type="submission" date="2018-02" db="EMBL/GenBank/DDBJ databases">
        <title>The genomes of Aspergillus section Nigri reveals drivers in fungal speciation.</title>
        <authorList>
            <consortium name="DOE Joint Genome Institute"/>
            <person name="Vesth T.C."/>
            <person name="Nybo J."/>
            <person name="Theobald S."/>
            <person name="Brandl J."/>
            <person name="Frisvad J.C."/>
            <person name="Nielsen K.F."/>
            <person name="Lyhne E.K."/>
            <person name="Kogle M.E."/>
            <person name="Kuo A."/>
            <person name="Riley R."/>
            <person name="Clum A."/>
            <person name="Nolan M."/>
            <person name="Lipzen A."/>
            <person name="Salamov A."/>
            <person name="Henrissat B."/>
            <person name="Wiebenga A."/>
            <person name="De vries R.P."/>
            <person name="Grigoriev I.V."/>
            <person name="Mortensen U.H."/>
            <person name="Andersen M.R."/>
            <person name="Baker S.E."/>
        </authorList>
    </citation>
    <scope>NUCLEOTIDE SEQUENCE [LARGE SCALE GENOMIC DNA]</scope>
    <source>
        <strain evidence="2 3">CBS 115571</strain>
    </source>
</reference>
<feature type="compositionally biased region" description="Polar residues" evidence="1">
    <location>
        <begin position="13"/>
        <end position="23"/>
    </location>
</feature>
<feature type="region of interest" description="Disordered" evidence="1">
    <location>
        <begin position="1"/>
        <end position="76"/>
    </location>
</feature>
<organism evidence="2 3">
    <name type="scientific">Aspergillus violaceofuscus (strain CBS 115571)</name>
    <dbReference type="NCBI Taxonomy" id="1450538"/>
    <lineage>
        <taxon>Eukaryota</taxon>
        <taxon>Fungi</taxon>
        <taxon>Dikarya</taxon>
        <taxon>Ascomycota</taxon>
        <taxon>Pezizomycotina</taxon>
        <taxon>Eurotiomycetes</taxon>
        <taxon>Eurotiomycetidae</taxon>
        <taxon>Eurotiales</taxon>
        <taxon>Aspergillaceae</taxon>
        <taxon>Aspergillus</taxon>
    </lineage>
</organism>
<accession>A0A2V5IC99</accession>
<proteinExistence type="predicted"/>
<evidence type="ECO:0000313" key="2">
    <source>
        <dbReference type="EMBL" id="PYI17256.1"/>
    </source>
</evidence>
<name>A0A2V5IC99_ASPV1</name>
<dbReference type="EMBL" id="KZ825158">
    <property type="protein sequence ID" value="PYI17256.1"/>
    <property type="molecule type" value="Genomic_DNA"/>
</dbReference>
<sequence length="76" mass="8687">MIERGTRLMKTPISRTNHQNKTKNGGEGGNEGGRDDDRLEEVETEKERARAKESGENMRQNRSGKKEELITRKSTQ</sequence>
<protein>
    <submittedName>
        <fullName evidence="2">Uncharacterized protein</fullName>
    </submittedName>
</protein>
<evidence type="ECO:0000256" key="1">
    <source>
        <dbReference type="SAM" id="MobiDB-lite"/>
    </source>
</evidence>
<feature type="compositionally biased region" description="Basic and acidic residues" evidence="1">
    <location>
        <begin position="64"/>
        <end position="76"/>
    </location>
</feature>
<feature type="compositionally biased region" description="Basic and acidic residues" evidence="1">
    <location>
        <begin position="45"/>
        <end position="56"/>
    </location>
</feature>
<dbReference type="AlphaFoldDB" id="A0A2V5IC99"/>
<keyword evidence="3" id="KW-1185">Reference proteome</keyword>